<keyword evidence="3" id="KW-1185">Reference proteome</keyword>
<dbReference type="OrthoDB" id="9794157at2"/>
<dbReference type="SUPFAM" id="SSF100950">
    <property type="entry name" value="NagB/RpiA/CoA transferase-like"/>
    <property type="match status" value="1"/>
</dbReference>
<dbReference type="InterPro" id="IPR003741">
    <property type="entry name" value="LUD_dom"/>
</dbReference>
<dbReference type="Proteomes" id="UP000183954">
    <property type="component" value="Unassembled WGS sequence"/>
</dbReference>
<evidence type="ECO:0000313" key="2">
    <source>
        <dbReference type="EMBL" id="SHH90477.1"/>
    </source>
</evidence>
<dbReference type="EMBL" id="FQXJ01000005">
    <property type="protein sequence ID" value="SHH90477.1"/>
    <property type="molecule type" value="Genomic_DNA"/>
</dbReference>
<proteinExistence type="predicted"/>
<gene>
    <name evidence="2" type="ORF">SAMN02746098_01761</name>
</gene>
<protein>
    <submittedName>
        <fullName evidence="2">L-lactate dehydrogenase complex protein LldG</fullName>
    </submittedName>
</protein>
<evidence type="ECO:0000313" key="3">
    <source>
        <dbReference type="Proteomes" id="UP000183954"/>
    </source>
</evidence>
<dbReference type="AlphaFoldDB" id="A0A1M5WSC6"/>
<dbReference type="PANTHER" id="PTHR43682:SF1">
    <property type="entry name" value="LACTATE UTILIZATION PROTEIN C"/>
    <property type="match status" value="1"/>
</dbReference>
<feature type="domain" description="LUD" evidence="1">
    <location>
        <begin position="11"/>
        <end position="184"/>
    </location>
</feature>
<organism evidence="2 3">
    <name type="scientific">Desulfosporosinus lacus DSM 15449</name>
    <dbReference type="NCBI Taxonomy" id="1121420"/>
    <lineage>
        <taxon>Bacteria</taxon>
        <taxon>Bacillati</taxon>
        <taxon>Bacillota</taxon>
        <taxon>Clostridia</taxon>
        <taxon>Eubacteriales</taxon>
        <taxon>Desulfitobacteriaceae</taxon>
        <taxon>Desulfosporosinus</taxon>
    </lineage>
</organism>
<dbReference type="Gene3D" id="3.40.50.10420">
    <property type="entry name" value="NagB/RpiA/CoA transferase-like"/>
    <property type="match status" value="1"/>
</dbReference>
<dbReference type="Pfam" id="PF02589">
    <property type="entry name" value="LUD_dom"/>
    <property type="match status" value="1"/>
</dbReference>
<dbReference type="RefSeq" id="WP_073029355.1">
    <property type="nucleotide sequence ID" value="NZ_FQXJ01000005.1"/>
</dbReference>
<dbReference type="PANTHER" id="PTHR43682">
    <property type="entry name" value="LACTATE UTILIZATION PROTEIN C"/>
    <property type="match status" value="1"/>
</dbReference>
<dbReference type="STRING" id="1121420.SAMN02746098_01761"/>
<name>A0A1M5WSC6_9FIRM</name>
<dbReference type="InterPro" id="IPR024185">
    <property type="entry name" value="FTHF_cligase-like_sf"/>
</dbReference>
<accession>A0A1M5WSC6</accession>
<dbReference type="InterPro" id="IPR037171">
    <property type="entry name" value="NagB/RpiA_transferase-like"/>
</dbReference>
<sequence length="192" mass="20807">MKNDQTNELYKRFKAKLELVAGECYRVNTAIEAGELVCKVLEEKGVQNVALLDASISKKGDFTNLIEKKGITVYTDHFREVTPEAQAGITQVNYAIAELGTLVQADADANVDQRLCSTLVPIHIALVSTVSLIPSLKETMATLHGLPQIPGFVGFITGPSRTSDIERVLTIGVHGPKQLVVVFVDEETGEVA</sequence>
<evidence type="ECO:0000259" key="1">
    <source>
        <dbReference type="Pfam" id="PF02589"/>
    </source>
</evidence>
<reference evidence="3" key="1">
    <citation type="submission" date="2016-11" db="EMBL/GenBank/DDBJ databases">
        <authorList>
            <person name="Varghese N."/>
            <person name="Submissions S."/>
        </authorList>
    </citation>
    <scope>NUCLEOTIDE SEQUENCE [LARGE SCALE GENOMIC DNA]</scope>
    <source>
        <strain evidence="3">DSM 15449</strain>
    </source>
</reference>